<gene>
    <name evidence="1" type="ORF">ALP74_00370</name>
</gene>
<organism evidence="1 2">
    <name type="scientific">Pseudomonas coronafaciens pv. garcae</name>
    <dbReference type="NCBI Taxonomy" id="251653"/>
    <lineage>
        <taxon>Bacteria</taxon>
        <taxon>Pseudomonadati</taxon>
        <taxon>Pseudomonadota</taxon>
        <taxon>Gammaproteobacteria</taxon>
        <taxon>Pseudomonadales</taxon>
        <taxon>Pseudomonadaceae</taxon>
        <taxon>Pseudomonas</taxon>
        <taxon>Pseudomonas coronafaciens</taxon>
    </lineage>
</organism>
<evidence type="ECO:0008006" key="3">
    <source>
        <dbReference type="Google" id="ProtNLM"/>
    </source>
</evidence>
<dbReference type="EMBL" id="RBSH01000231">
    <property type="protein sequence ID" value="RMR97956.1"/>
    <property type="molecule type" value="Genomic_DNA"/>
</dbReference>
<dbReference type="Proteomes" id="UP000272613">
    <property type="component" value="Unassembled WGS sequence"/>
</dbReference>
<reference evidence="1 2" key="1">
    <citation type="submission" date="2018-08" db="EMBL/GenBank/DDBJ databases">
        <title>Recombination of ecologically and evolutionarily significant loci maintains genetic cohesion in the Pseudomonas syringae species complex.</title>
        <authorList>
            <person name="Dillon M."/>
            <person name="Thakur S."/>
            <person name="Almeida R.N.D."/>
            <person name="Weir B.S."/>
            <person name="Guttman D.S."/>
        </authorList>
    </citation>
    <scope>NUCLEOTIDE SEQUENCE [LARGE SCALE GENOMIC DNA]</scope>
    <source>
        <strain evidence="1 2">ICMP 5019</strain>
    </source>
</reference>
<evidence type="ECO:0000313" key="1">
    <source>
        <dbReference type="EMBL" id="RMR97956.1"/>
    </source>
</evidence>
<dbReference type="AlphaFoldDB" id="A0AB37QLQ0"/>
<protein>
    <recommendedName>
        <fullName evidence="3">HNH endonuclease 5 domain-containing protein</fullName>
    </recommendedName>
</protein>
<sequence>MKSFKFLLFRGQHKLSWHVEAADDVTQFAVDISLCFAQSVNPVNNELAISCRQVSSPALKERINVFIGLYKEIDPRIYKIKTFINQIPEGEHFFFLPNMSELSSDAELMATVELMALDAGQDPDQALAAFKDNLGPFFDNYKIDGRIAEKKIAIGEPLKKNRVCRFCYNTRPSTKNDSAEKLVTTFKQEAHAISEALGNKTVILNEECDACNTFFAESCERDIYTYLRCLGTFFRVKNKDNTVSSIIGKNFKLIYLSEDRKNKLLEAQAASGAALLNDEAANSKEPLSPEALQQISTIDFCLQYTLEEGERAPENGPPELIPLKFKEQLSMQQVYKALVKFALSVMETENLAGFEKTIEWVAGDQTGAQLPKIATLRSYAHFSKGAELTIYRRTTDDGRLPLAIGEFQYTFQKMVFIIPSFNDAEPSFVDDSEYQHFWDFSFFKSVQGWSFQDFSDNQKKDFIFNMSLSEMQSRNTGDQKPLDDTSAAV</sequence>
<comment type="caution">
    <text evidence="1">The sequence shown here is derived from an EMBL/GenBank/DDBJ whole genome shotgun (WGS) entry which is preliminary data.</text>
</comment>
<name>A0AB37QLQ0_9PSED</name>
<accession>A0AB37QLQ0</accession>
<dbReference type="RefSeq" id="WP_110767262.1">
    <property type="nucleotide sequence ID" value="NZ_RBSH01000231.1"/>
</dbReference>
<evidence type="ECO:0000313" key="2">
    <source>
        <dbReference type="Proteomes" id="UP000272613"/>
    </source>
</evidence>
<proteinExistence type="predicted"/>